<proteinExistence type="predicted"/>
<dbReference type="Proteomes" id="UP000639403">
    <property type="component" value="Unassembled WGS sequence"/>
</dbReference>
<accession>A0A8H7TXU4</accession>
<evidence type="ECO:0000256" key="1">
    <source>
        <dbReference type="SAM" id="SignalP"/>
    </source>
</evidence>
<evidence type="ECO:0000313" key="2">
    <source>
        <dbReference type="EMBL" id="KAF9804514.1"/>
    </source>
</evidence>
<comment type="caution">
    <text evidence="2">The sequence shown here is derived from an EMBL/GenBank/DDBJ whole genome shotgun (WGS) entry which is preliminary data.</text>
</comment>
<name>A0A8H7TXU4_9APHY</name>
<evidence type="ECO:0000313" key="3">
    <source>
        <dbReference type="Proteomes" id="UP000639403"/>
    </source>
</evidence>
<dbReference type="AlphaFoldDB" id="A0A8H7TXU4"/>
<reference evidence="2" key="1">
    <citation type="submission" date="2020-11" db="EMBL/GenBank/DDBJ databases">
        <authorList>
            <person name="Koelle M."/>
            <person name="Horta M.A.C."/>
            <person name="Nowrousian M."/>
            <person name="Ohm R.A."/>
            <person name="Benz P."/>
            <person name="Pilgard A."/>
        </authorList>
    </citation>
    <scope>NUCLEOTIDE SEQUENCE</scope>
    <source>
        <strain evidence="2">FPRL280</strain>
    </source>
</reference>
<dbReference type="EMBL" id="JADOXO010000433">
    <property type="protein sequence ID" value="KAF9804514.1"/>
    <property type="molecule type" value="Genomic_DNA"/>
</dbReference>
<keyword evidence="1" id="KW-0732">Signal</keyword>
<feature type="signal peptide" evidence="1">
    <location>
        <begin position="1"/>
        <end position="21"/>
    </location>
</feature>
<feature type="chain" id="PRO_5034303651" evidence="1">
    <location>
        <begin position="22"/>
        <end position="198"/>
    </location>
</feature>
<gene>
    <name evidence="2" type="ORF">IEO21_09356</name>
</gene>
<reference evidence="2" key="2">
    <citation type="journal article" name="Front. Microbiol.">
        <title>Degradative Capacity of Two Strains of Rhodonia placenta: From Phenotype to Genotype.</title>
        <authorList>
            <person name="Kolle M."/>
            <person name="Horta M.A.C."/>
            <person name="Nowrousian M."/>
            <person name="Ohm R.A."/>
            <person name="Benz J.P."/>
            <person name="Pilgard A."/>
        </authorList>
    </citation>
    <scope>NUCLEOTIDE SEQUENCE</scope>
    <source>
        <strain evidence="2">FPRL280</strain>
    </source>
</reference>
<sequence length="198" mass="20980">MRASIALSVVLVAASAAPAFAAPIQAAPQPEGSEAINWGKIANVAGKIAGVAGKVLSFLKREDPILARQFEDELMVRAAPPPADGSEAINWGKIAGVAGKVAGVAGKVLSFLKREDPMLARAFEDELVARAEREDELLAREFREDPLLARAFEDELYARAAPEGAEGSEAINWGKVAGVAGKVLSFLKRDDMVLDMLD</sequence>
<organism evidence="2 3">
    <name type="scientific">Rhodonia placenta</name>
    <dbReference type="NCBI Taxonomy" id="104341"/>
    <lineage>
        <taxon>Eukaryota</taxon>
        <taxon>Fungi</taxon>
        <taxon>Dikarya</taxon>
        <taxon>Basidiomycota</taxon>
        <taxon>Agaricomycotina</taxon>
        <taxon>Agaricomycetes</taxon>
        <taxon>Polyporales</taxon>
        <taxon>Adustoporiaceae</taxon>
        <taxon>Rhodonia</taxon>
    </lineage>
</organism>
<protein>
    <submittedName>
        <fullName evidence="2">Uncharacterized protein</fullName>
    </submittedName>
</protein>